<feature type="region of interest" description="Disordered" evidence="1">
    <location>
        <begin position="1"/>
        <end position="95"/>
    </location>
</feature>
<sequence>MASNNVDDYANEDYGDEDYADENYADEDYADEHHADEDYAGEDYLDNNDANNHYANNDYTDDHYPDDHYADGTYVDDGTGHHGTADNGTTGNNTTVNRAVANDTLARSTTGNNVLPNHTIAIHPTGPISSLLPPNHTVNKVPTGNGATGNGTPGGGTTGHNAPIDPHYYPQSGPASSFAHFDDHICSFNDLWNTFQPIIQKANAGHGSADYAGMVKTAIQTVSASSGVQDYQLLCIIMQESTGNCFVQAGSSRLIMVVKSLGVDLTRTTIDNSRPRRSWDRWSYAVFWSANPQQSDIDSMVQAGATHFKQCLDQQKGNFYEALRVYNSGHIAESGDLSDPNSDGTPKYVQDVANRTHGWYAGNGAPMPPS</sequence>
<proteinExistence type="predicted"/>
<evidence type="ECO:0000256" key="1">
    <source>
        <dbReference type="SAM" id="MobiDB-lite"/>
    </source>
</evidence>
<dbReference type="OrthoDB" id="1193027at2759"/>
<dbReference type="AlphaFoldDB" id="A0A0D2H7P7"/>
<protein>
    <recommendedName>
        <fullName evidence="4">Transglycosylase SLT domain-containing protein</fullName>
    </recommendedName>
</protein>
<dbReference type="EMBL" id="KN846996">
    <property type="protein sequence ID" value="KIW89333.1"/>
    <property type="molecule type" value="Genomic_DNA"/>
</dbReference>
<dbReference type="VEuPathDB" id="FungiDB:Z519_10187"/>
<gene>
    <name evidence="2" type="ORF">Z519_10187</name>
</gene>
<dbReference type="Proteomes" id="UP000053789">
    <property type="component" value="Unassembled WGS sequence"/>
</dbReference>
<keyword evidence="3" id="KW-1185">Reference proteome</keyword>
<feature type="compositionally biased region" description="Low complexity" evidence="1">
    <location>
        <begin position="47"/>
        <end position="58"/>
    </location>
</feature>
<evidence type="ECO:0000313" key="3">
    <source>
        <dbReference type="Proteomes" id="UP000053789"/>
    </source>
</evidence>
<feature type="compositionally biased region" description="Basic and acidic residues" evidence="1">
    <location>
        <begin position="60"/>
        <end position="70"/>
    </location>
</feature>
<dbReference type="Gene3D" id="1.10.530.10">
    <property type="match status" value="1"/>
</dbReference>
<evidence type="ECO:0008006" key="4">
    <source>
        <dbReference type="Google" id="ProtNLM"/>
    </source>
</evidence>
<feature type="compositionally biased region" description="Acidic residues" evidence="1">
    <location>
        <begin position="9"/>
        <end position="30"/>
    </location>
</feature>
<name>A0A0D2H7P7_CLAB1</name>
<dbReference type="SUPFAM" id="SSF53955">
    <property type="entry name" value="Lysozyme-like"/>
    <property type="match status" value="1"/>
</dbReference>
<accession>A0A0D2H7P7</accession>
<reference evidence="2" key="1">
    <citation type="submission" date="2015-01" db="EMBL/GenBank/DDBJ databases">
        <title>The Genome Sequence of Cladophialophora bantiana CBS 173.52.</title>
        <authorList>
            <consortium name="The Broad Institute Genomics Platform"/>
            <person name="Cuomo C."/>
            <person name="de Hoog S."/>
            <person name="Gorbushina A."/>
            <person name="Stielow B."/>
            <person name="Teixiera M."/>
            <person name="Abouelleil A."/>
            <person name="Chapman S.B."/>
            <person name="Priest M."/>
            <person name="Young S.K."/>
            <person name="Wortman J."/>
            <person name="Nusbaum C."/>
            <person name="Birren B."/>
        </authorList>
    </citation>
    <scope>NUCLEOTIDE SEQUENCE [LARGE SCALE GENOMIC DNA]</scope>
    <source>
        <strain evidence="2">CBS 173.52</strain>
    </source>
</reference>
<dbReference type="GeneID" id="27703115"/>
<feature type="compositionally biased region" description="Low complexity" evidence="1">
    <location>
        <begin position="85"/>
        <end position="95"/>
    </location>
</feature>
<evidence type="ECO:0000313" key="2">
    <source>
        <dbReference type="EMBL" id="KIW89333.1"/>
    </source>
</evidence>
<dbReference type="RefSeq" id="XP_016616002.1">
    <property type="nucleotide sequence ID" value="XM_016767904.1"/>
</dbReference>
<organism evidence="2 3">
    <name type="scientific">Cladophialophora bantiana (strain ATCC 10958 / CBS 173.52 / CDC B-1940 / NIH 8579)</name>
    <name type="common">Xylohypha bantiana</name>
    <dbReference type="NCBI Taxonomy" id="1442370"/>
    <lineage>
        <taxon>Eukaryota</taxon>
        <taxon>Fungi</taxon>
        <taxon>Dikarya</taxon>
        <taxon>Ascomycota</taxon>
        <taxon>Pezizomycotina</taxon>
        <taxon>Eurotiomycetes</taxon>
        <taxon>Chaetothyriomycetidae</taxon>
        <taxon>Chaetothyriales</taxon>
        <taxon>Herpotrichiellaceae</taxon>
        <taxon>Cladophialophora</taxon>
    </lineage>
</organism>
<dbReference type="HOGENOM" id="CLU_748032_0_0_1"/>
<dbReference type="InterPro" id="IPR023346">
    <property type="entry name" value="Lysozyme-like_dom_sf"/>
</dbReference>